<feature type="domain" description="Tyr recombinase" evidence="5">
    <location>
        <begin position="160"/>
        <end position="257"/>
    </location>
</feature>
<evidence type="ECO:0000256" key="3">
    <source>
        <dbReference type="ARBA" id="ARBA00023172"/>
    </source>
</evidence>
<accession>A0AA41JN03</accession>
<dbReference type="InterPro" id="IPR002104">
    <property type="entry name" value="Integrase_catalytic"/>
</dbReference>
<comment type="caution">
    <text evidence="7">The sequence shown here is derived from an EMBL/GenBank/DDBJ whole genome shotgun (WGS) entry which is preliminary data.</text>
</comment>
<dbReference type="Pfam" id="PF24624">
    <property type="entry name" value="Int_N"/>
    <property type="match status" value="1"/>
</dbReference>
<evidence type="ECO:0000256" key="2">
    <source>
        <dbReference type="ARBA" id="ARBA00023125"/>
    </source>
</evidence>
<evidence type="ECO:0000259" key="5">
    <source>
        <dbReference type="PROSITE" id="PS51898"/>
    </source>
</evidence>
<dbReference type="InterPro" id="IPR057084">
    <property type="entry name" value="Int_N"/>
</dbReference>
<evidence type="ECO:0000259" key="6">
    <source>
        <dbReference type="PROSITE" id="PS51900"/>
    </source>
</evidence>
<evidence type="ECO:0000313" key="8">
    <source>
        <dbReference type="Proteomes" id="UP000682266"/>
    </source>
</evidence>
<dbReference type="Gene3D" id="1.10.443.10">
    <property type="entry name" value="Intergrase catalytic core"/>
    <property type="match status" value="1"/>
</dbReference>
<organism evidence="7 8">
    <name type="scientific">Burkholderia ambifaria</name>
    <dbReference type="NCBI Taxonomy" id="152480"/>
    <lineage>
        <taxon>Bacteria</taxon>
        <taxon>Pseudomonadati</taxon>
        <taxon>Pseudomonadota</taxon>
        <taxon>Betaproteobacteria</taxon>
        <taxon>Burkholderiales</taxon>
        <taxon>Burkholderiaceae</taxon>
        <taxon>Burkholderia</taxon>
        <taxon>Burkholderia cepacia complex</taxon>
    </lineage>
</organism>
<dbReference type="PROSITE" id="PS51900">
    <property type="entry name" value="CB"/>
    <property type="match status" value="1"/>
</dbReference>
<gene>
    <name evidence="7" type="ORF">KDW93_30700</name>
</gene>
<proteinExistence type="predicted"/>
<keyword evidence="1" id="KW-0229">DNA integration</keyword>
<dbReference type="EMBL" id="JAGSVG010000039">
    <property type="protein sequence ID" value="MBR8133269.1"/>
    <property type="molecule type" value="Genomic_DNA"/>
</dbReference>
<sequence length="257" mass="29245">MTIKKTDAGWLVDIQPGGRGAKRVRKTLKTLAEAKSYEAWLRTKVNQDAEWAPARRDLRRLSDLIAVWYEYHGRSLRSGEDTKRRLIAMSEAMGNPVADKFSVQLFADYREMRLRSGISVSNMNREHSYLRSVFSELKRLGQWKSDNPMSSLRQFKVVERELSYLDRSQIVRLLHELGVGRNKHAKLVAKICLATGARWSEAEGLSIRQVKDGLIQYARTKSGKTRAVPIDAGLFNEIHAHHGQHGNGERIFESAAS</sequence>
<dbReference type="Proteomes" id="UP000682266">
    <property type="component" value="Unassembled WGS sequence"/>
</dbReference>
<dbReference type="GO" id="GO:0003677">
    <property type="term" value="F:DNA binding"/>
    <property type="evidence" value="ECO:0007669"/>
    <property type="project" value="UniProtKB-UniRule"/>
</dbReference>
<evidence type="ECO:0000256" key="1">
    <source>
        <dbReference type="ARBA" id="ARBA00022908"/>
    </source>
</evidence>
<evidence type="ECO:0000313" key="7">
    <source>
        <dbReference type="EMBL" id="MBR8133269.1"/>
    </source>
</evidence>
<dbReference type="InterPro" id="IPR013762">
    <property type="entry name" value="Integrase-like_cat_sf"/>
</dbReference>
<keyword evidence="2 4" id="KW-0238">DNA-binding</keyword>
<dbReference type="GO" id="GO:0015074">
    <property type="term" value="P:DNA integration"/>
    <property type="evidence" value="ECO:0007669"/>
    <property type="project" value="UniProtKB-KW"/>
</dbReference>
<evidence type="ECO:0000256" key="4">
    <source>
        <dbReference type="PROSITE-ProRule" id="PRU01248"/>
    </source>
</evidence>
<reference evidence="7" key="1">
    <citation type="submission" date="2021-04" db="EMBL/GenBank/DDBJ databases">
        <title>A collection of bacterial strains from the Burkholderia cepacia Research Laboratory and Repository.</title>
        <authorList>
            <person name="Lipuma J."/>
            <person name="Spilker T."/>
        </authorList>
    </citation>
    <scope>NUCLEOTIDE SEQUENCE</scope>
    <source>
        <strain evidence="7">AU36012</strain>
    </source>
</reference>
<name>A0AA41JN03_9BURK</name>
<dbReference type="InterPro" id="IPR044068">
    <property type="entry name" value="CB"/>
</dbReference>
<protein>
    <submittedName>
        <fullName evidence="7">Tyrosine-type recombinase/integrase</fullName>
    </submittedName>
</protein>
<dbReference type="InterPro" id="IPR011010">
    <property type="entry name" value="DNA_brk_join_enz"/>
</dbReference>
<dbReference type="SUPFAM" id="SSF56349">
    <property type="entry name" value="DNA breaking-rejoining enzymes"/>
    <property type="match status" value="1"/>
</dbReference>
<dbReference type="PROSITE" id="PS51898">
    <property type="entry name" value="TYR_RECOMBINASE"/>
    <property type="match status" value="1"/>
</dbReference>
<dbReference type="RefSeq" id="WP_212080380.1">
    <property type="nucleotide sequence ID" value="NZ_JAGSVG010000039.1"/>
</dbReference>
<dbReference type="AlphaFoldDB" id="A0AA41JN03"/>
<dbReference type="Pfam" id="PF00589">
    <property type="entry name" value="Phage_integrase"/>
    <property type="match status" value="1"/>
</dbReference>
<keyword evidence="3" id="KW-0233">DNA recombination</keyword>
<feature type="domain" description="Core-binding (CB)" evidence="6">
    <location>
        <begin position="59"/>
        <end position="138"/>
    </location>
</feature>
<dbReference type="GO" id="GO:0006310">
    <property type="term" value="P:DNA recombination"/>
    <property type="evidence" value="ECO:0007669"/>
    <property type="project" value="UniProtKB-KW"/>
</dbReference>